<evidence type="ECO:0008006" key="3">
    <source>
        <dbReference type="Google" id="ProtNLM"/>
    </source>
</evidence>
<evidence type="ECO:0000313" key="1">
    <source>
        <dbReference type="EMBL" id="WTP47026.1"/>
    </source>
</evidence>
<protein>
    <recommendedName>
        <fullName evidence="3">SnoaL-like domain-containing protein</fullName>
    </recommendedName>
</protein>
<accession>A0ABZ1J917</accession>
<evidence type="ECO:0000313" key="2">
    <source>
        <dbReference type="Proteomes" id="UP001432166"/>
    </source>
</evidence>
<reference evidence="1" key="1">
    <citation type="submission" date="2022-10" db="EMBL/GenBank/DDBJ databases">
        <title>The complete genomes of actinobacterial strains from the NBC collection.</title>
        <authorList>
            <person name="Joergensen T.S."/>
            <person name="Alvarez Arevalo M."/>
            <person name="Sterndorff E.B."/>
            <person name="Faurdal D."/>
            <person name="Vuksanovic O."/>
            <person name="Mourched A.-S."/>
            <person name="Charusanti P."/>
            <person name="Shaw S."/>
            <person name="Blin K."/>
            <person name="Weber T."/>
        </authorList>
    </citation>
    <scope>NUCLEOTIDE SEQUENCE</scope>
    <source>
        <strain evidence="1">NBC_00189</strain>
    </source>
</reference>
<proteinExistence type="predicted"/>
<sequence>MLKQVSREVGAAKAACPSLDGRLHQFLARPSFSRLEPKSKPRSKGNGTTDYCNSFEFLRREARSGPRNGDFRERDNAIMLRQPAAPLTQEVQMLYQSPADFCAEYTKAHNCKKTDEFGAESTLERVTVVSETPDTARVEALWFTCGHDPDSGYYDVFQRTAFVLVKRHDGWRLHSEEDLGYE</sequence>
<dbReference type="RefSeq" id="WP_189779758.1">
    <property type="nucleotide sequence ID" value="NZ_BMVY01000051.1"/>
</dbReference>
<gene>
    <name evidence="1" type="ORF">OG288_01055</name>
</gene>
<name>A0ABZ1J917_9ACTN</name>
<dbReference type="EMBL" id="CP108133">
    <property type="protein sequence ID" value="WTP47026.1"/>
    <property type="molecule type" value="Genomic_DNA"/>
</dbReference>
<dbReference type="SUPFAM" id="SSF54427">
    <property type="entry name" value="NTF2-like"/>
    <property type="match status" value="1"/>
</dbReference>
<dbReference type="Proteomes" id="UP001432166">
    <property type="component" value="Chromosome"/>
</dbReference>
<organism evidence="1 2">
    <name type="scientific">Streptomyces tauricus</name>
    <dbReference type="NCBI Taxonomy" id="68274"/>
    <lineage>
        <taxon>Bacteria</taxon>
        <taxon>Bacillati</taxon>
        <taxon>Actinomycetota</taxon>
        <taxon>Actinomycetes</taxon>
        <taxon>Kitasatosporales</taxon>
        <taxon>Streptomycetaceae</taxon>
        <taxon>Streptomyces</taxon>
        <taxon>Streptomyces aurantiacus group</taxon>
    </lineage>
</organism>
<dbReference type="InterPro" id="IPR032710">
    <property type="entry name" value="NTF2-like_dom_sf"/>
</dbReference>
<keyword evidence="2" id="KW-1185">Reference proteome</keyword>